<evidence type="ECO:0000256" key="9">
    <source>
        <dbReference type="ARBA" id="ARBA00023014"/>
    </source>
</evidence>
<gene>
    <name evidence="12" type="ORF">GRI97_07095</name>
</gene>
<dbReference type="CDD" id="cd02791">
    <property type="entry name" value="MopB_CT_Nitrate-R-NapA-like"/>
    <property type="match status" value="1"/>
</dbReference>
<dbReference type="GO" id="GO:0016491">
    <property type="term" value="F:oxidoreductase activity"/>
    <property type="evidence" value="ECO:0007669"/>
    <property type="project" value="UniProtKB-KW"/>
</dbReference>
<dbReference type="Pfam" id="PF04324">
    <property type="entry name" value="Fer2_BFD"/>
    <property type="match status" value="1"/>
</dbReference>
<dbReference type="InterPro" id="IPR041854">
    <property type="entry name" value="BFD-like_2Fe2S-bd_dom_sf"/>
</dbReference>
<evidence type="ECO:0000313" key="13">
    <source>
        <dbReference type="Proteomes" id="UP000469430"/>
    </source>
</evidence>
<dbReference type="Gene3D" id="2.40.40.20">
    <property type="match status" value="1"/>
</dbReference>
<dbReference type="Proteomes" id="UP000469430">
    <property type="component" value="Unassembled WGS sequence"/>
</dbReference>
<name>A0A6I4TVX6_9SPHN</name>
<dbReference type="InterPro" id="IPR006657">
    <property type="entry name" value="MoPterin_dinucl-bd_dom"/>
</dbReference>
<dbReference type="InterPro" id="IPR050123">
    <property type="entry name" value="Prok_molybdopt-oxidoreductase"/>
</dbReference>
<evidence type="ECO:0000256" key="7">
    <source>
        <dbReference type="ARBA" id="ARBA00023002"/>
    </source>
</evidence>
<evidence type="ECO:0000256" key="8">
    <source>
        <dbReference type="ARBA" id="ARBA00023004"/>
    </source>
</evidence>
<keyword evidence="13" id="KW-1185">Reference proteome</keyword>
<dbReference type="InterPro" id="IPR006963">
    <property type="entry name" value="Mopterin_OxRdtase_4Fe-4S_dom"/>
</dbReference>
<comment type="caution">
    <text evidence="12">The sequence shown here is derived from an EMBL/GenBank/DDBJ whole genome shotgun (WGS) entry which is preliminary data.</text>
</comment>
<evidence type="ECO:0000256" key="4">
    <source>
        <dbReference type="ARBA" id="ARBA00022485"/>
    </source>
</evidence>
<dbReference type="SMART" id="SM00926">
    <property type="entry name" value="Molybdop_Fe4S4"/>
    <property type="match status" value="1"/>
</dbReference>
<keyword evidence="4" id="KW-0004">4Fe-4S</keyword>
<dbReference type="GO" id="GO:0042128">
    <property type="term" value="P:nitrate assimilation"/>
    <property type="evidence" value="ECO:0007669"/>
    <property type="project" value="UniProtKB-KW"/>
</dbReference>
<dbReference type="GO" id="GO:0045333">
    <property type="term" value="P:cellular respiration"/>
    <property type="evidence" value="ECO:0007669"/>
    <property type="project" value="UniProtKB-ARBA"/>
</dbReference>
<dbReference type="GO" id="GO:0051539">
    <property type="term" value="F:4 iron, 4 sulfur cluster binding"/>
    <property type="evidence" value="ECO:0007669"/>
    <property type="project" value="UniProtKB-KW"/>
</dbReference>
<dbReference type="InterPro" id="IPR009010">
    <property type="entry name" value="Asp_de-COase-like_dom_sf"/>
</dbReference>
<dbReference type="GO" id="GO:1990204">
    <property type="term" value="C:oxidoreductase complex"/>
    <property type="evidence" value="ECO:0007669"/>
    <property type="project" value="UniProtKB-ARBA"/>
</dbReference>
<evidence type="ECO:0000259" key="11">
    <source>
        <dbReference type="PROSITE" id="PS51669"/>
    </source>
</evidence>
<comment type="cofactor">
    <cofactor evidence="1">
        <name>Mo-bis(molybdopterin guanine dinucleotide)</name>
        <dbReference type="ChEBI" id="CHEBI:60539"/>
    </cofactor>
</comment>
<evidence type="ECO:0000256" key="1">
    <source>
        <dbReference type="ARBA" id="ARBA00001942"/>
    </source>
</evidence>
<evidence type="ECO:0000256" key="2">
    <source>
        <dbReference type="ARBA" id="ARBA00001966"/>
    </source>
</evidence>
<dbReference type="Pfam" id="PF00384">
    <property type="entry name" value="Molybdopterin"/>
    <property type="match status" value="1"/>
</dbReference>
<accession>A0A6I4TVX6</accession>
<dbReference type="PANTHER" id="PTHR43105">
    <property type="entry name" value="RESPIRATORY NITRATE REDUCTASE"/>
    <property type="match status" value="1"/>
</dbReference>
<dbReference type="SUPFAM" id="SSF53706">
    <property type="entry name" value="Formate dehydrogenase/DMSO reductase, domains 1-3"/>
    <property type="match status" value="1"/>
</dbReference>
<keyword evidence="10" id="KW-0534">Nitrate assimilation</keyword>
<evidence type="ECO:0000256" key="5">
    <source>
        <dbReference type="ARBA" id="ARBA00022505"/>
    </source>
</evidence>
<dbReference type="InterPro" id="IPR007419">
    <property type="entry name" value="BFD-like_2Fe2S-bd_dom"/>
</dbReference>
<dbReference type="OrthoDB" id="9816402at2"/>
<dbReference type="EMBL" id="WTYJ01000001">
    <property type="protein sequence ID" value="MXO98748.1"/>
    <property type="molecule type" value="Genomic_DNA"/>
</dbReference>
<dbReference type="GO" id="GO:0016020">
    <property type="term" value="C:membrane"/>
    <property type="evidence" value="ECO:0007669"/>
    <property type="project" value="TreeGrafter"/>
</dbReference>
<proteinExistence type="inferred from homology"/>
<organism evidence="12 13">
    <name type="scientific">Croceibacterium xixiisoli</name>
    <dbReference type="NCBI Taxonomy" id="1476466"/>
    <lineage>
        <taxon>Bacteria</taxon>
        <taxon>Pseudomonadati</taxon>
        <taxon>Pseudomonadota</taxon>
        <taxon>Alphaproteobacteria</taxon>
        <taxon>Sphingomonadales</taxon>
        <taxon>Erythrobacteraceae</taxon>
        <taxon>Croceibacterium</taxon>
    </lineage>
</organism>
<dbReference type="InterPro" id="IPR041957">
    <property type="entry name" value="CT_Nitrate-R-NapA-like"/>
</dbReference>
<evidence type="ECO:0000256" key="3">
    <source>
        <dbReference type="ARBA" id="ARBA00008747"/>
    </source>
</evidence>
<dbReference type="PROSITE" id="PS51669">
    <property type="entry name" value="4FE4S_MOW_BIS_MGD"/>
    <property type="match status" value="1"/>
</dbReference>
<dbReference type="PANTHER" id="PTHR43105:SF9">
    <property type="entry name" value="NADPH-FE(3+) OXIDOREDUCTASE SUBUNIT ALPHA"/>
    <property type="match status" value="1"/>
</dbReference>
<dbReference type="Gene3D" id="3.40.228.10">
    <property type="entry name" value="Dimethylsulfoxide Reductase, domain 2"/>
    <property type="match status" value="1"/>
</dbReference>
<keyword evidence="6" id="KW-0479">Metal-binding</keyword>
<keyword evidence="5" id="KW-0500">Molybdenum</keyword>
<dbReference type="CDD" id="cd02754">
    <property type="entry name" value="MopB_Nitrate-R-NapA-like"/>
    <property type="match status" value="1"/>
</dbReference>
<dbReference type="Gene3D" id="3.40.50.740">
    <property type="match status" value="1"/>
</dbReference>
<dbReference type="SUPFAM" id="SSF50692">
    <property type="entry name" value="ADC-like"/>
    <property type="match status" value="1"/>
</dbReference>
<evidence type="ECO:0000256" key="10">
    <source>
        <dbReference type="ARBA" id="ARBA00023063"/>
    </source>
</evidence>
<protein>
    <submittedName>
        <fullName evidence="12">Molybdopterin-dependent oxidoreductase</fullName>
    </submittedName>
</protein>
<reference evidence="12 13" key="1">
    <citation type="submission" date="2019-12" db="EMBL/GenBank/DDBJ databases">
        <title>Genomic-based taxomic classification of the family Erythrobacteraceae.</title>
        <authorList>
            <person name="Xu L."/>
        </authorList>
    </citation>
    <scope>NUCLEOTIDE SEQUENCE [LARGE SCALE GENOMIC DNA]</scope>
    <source>
        <strain evidence="12 13">S36</strain>
    </source>
</reference>
<dbReference type="Gene3D" id="1.10.10.1100">
    <property type="entry name" value="BFD-like [2Fe-2S]-binding domain"/>
    <property type="match status" value="1"/>
</dbReference>
<evidence type="ECO:0000256" key="6">
    <source>
        <dbReference type="ARBA" id="ARBA00022723"/>
    </source>
</evidence>
<sequence length="905" mass="97959">MRAGHSAEGGCRADLPVAFSGDGANGCVTDDDALPAFLGPIRTTCAYCGVGCGITATPTGGRSVMIAGDADHPANRGRLCSKGTHLGETVDLTGRLLHPMIGQKRANWGRALNLVARRFRETIERHGPDSVAFYVSGQLLTEDYYIANKLMKGFIGSANIDTNSRLCMSSAVAGHNRAFGEDIVPASYDDLDVADLIVLVGSNTAWCHPIVYQRIQAARAKRGTRLVVIDPRRTESCEGADIHLPIRPGSDVALMKGLLAWCDEAGVTDPDFLARHVQAPDGFWDDARSGHDLWSTARACDVPPALLQQFFELFARTPRTMTLFSQGINQSIRGTDQVNSIINVHLATGRIGQPGAAPFSITGQPNAMGGREVGGLASTLAAHMDFAPENVARVRRFWGAPFTATKPGLKAVDLFRSIAEGRVKALWVMATNPAVSLPDAARVREALAACPFVVVSDVIANTDTSAHAHVRLPAAAWGEKDGTVTNSDRTISRQRPFMALPGDARPDWWIMAEVAARMGWRSDFSYRHPAEIWREHARLTAYQNDGQRLLNLHDYASIGNEAYDNMQPFRWGDRPFADGRFSTPDGRARLVQVDQMELQAPLKDWPLTLNTGRYRDHWHTMTRTGLSPKLARHREEPLVEVHPQDAAALGLAQGDLARVATAQGDSLFRVRLEEGQRVGEIFTPIHWTDQLSTGGRTGLLPRPLVDPHSGQPGFKSTPARLQKIATEWKGFLILRGEHPAQPRCLWATRVAVPGGALYEVAGNGDPARLEECLPAGDRVEAVDLTRGTRRVAIIRDGRLAAVLIVTRSGILPSRDWLIGQLQAQHVGASVLAARGPGRQQDKGATICVCFDIGLNQIIAAIRDQDLISVPAIGEALGAGTNCGSCRPAIASILAQTTQELVHAAE</sequence>
<comment type="similarity">
    <text evidence="3">Belongs to the prokaryotic molybdopterin-containing oxidoreductase family. NasA/NapA/NarB subfamily.</text>
</comment>
<dbReference type="GO" id="GO:0046872">
    <property type="term" value="F:metal ion binding"/>
    <property type="evidence" value="ECO:0007669"/>
    <property type="project" value="UniProtKB-KW"/>
</dbReference>
<keyword evidence="9" id="KW-0411">Iron-sulfur</keyword>
<dbReference type="Gene3D" id="2.20.25.90">
    <property type="entry name" value="ADC-like domains"/>
    <property type="match status" value="1"/>
</dbReference>
<dbReference type="Pfam" id="PF04879">
    <property type="entry name" value="Molybdop_Fe4S4"/>
    <property type="match status" value="1"/>
</dbReference>
<keyword evidence="8" id="KW-0408">Iron</keyword>
<comment type="cofactor">
    <cofactor evidence="2">
        <name>[4Fe-4S] cluster</name>
        <dbReference type="ChEBI" id="CHEBI:49883"/>
    </cofactor>
</comment>
<feature type="domain" description="4Fe-4S Mo/W bis-MGD-type" evidence="11">
    <location>
        <begin position="38"/>
        <end position="94"/>
    </location>
</feature>
<dbReference type="AlphaFoldDB" id="A0A6I4TVX6"/>
<dbReference type="Pfam" id="PF01568">
    <property type="entry name" value="Molydop_binding"/>
    <property type="match status" value="1"/>
</dbReference>
<dbReference type="GO" id="GO:0043546">
    <property type="term" value="F:molybdopterin cofactor binding"/>
    <property type="evidence" value="ECO:0007669"/>
    <property type="project" value="InterPro"/>
</dbReference>
<keyword evidence="7" id="KW-0560">Oxidoreductase</keyword>
<dbReference type="InterPro" id="IPR006656">
    <property type="entry name" value="Mopterin_OxRdtase"/>
</dbReference>
<evidence type="ECO:0000313" key="12">
    <source>
        <dbReference type="EMBL" id="MXO98748.1"/>
    </source>
</evidence>